<feature type="transmembrane region" description="Helical" evidence="1">
    <location>
        <begin position="121"/>
        <end position="145"/>
    </location>
</feature>
<protein>
    <submittedName>
        <fullName evidence="2">Uncharacterized protein</fullName>
    </submittedName>
</protein>
<sequence length="199" mass="20649">MSVMLENPLIVGLPILAAGVAGVWLLRSAWRAPGGEGQAARLLGWGVIVGTIAWPAWALGPYRGPFEALALIPVAALGVVASGATIKRVRAGRASKAAGADSLAPEPLDRPTTRWRTTLRWLLAGPIGMIAAMAVGICYAVWIPGEPQTRLLIGGLIVPAVWGGAMAWTLADNRIIRATAVLLGTAFLGFGLSILKGFA</sequence>
<dbReference type="EMBL" id="CP119316">
    <property type="protein sequence ID" value="WEK45974.1"/>
    <property type="molecule type" value="Genomic_DNA"/>
</dbReference>
<keyword evidence="1" id="KW-1133">Transmembrane helix</keyword>
<evidence type="ECO:0000313" key="3">
    <source>
        <dbReference type="Proteomes" id="UP001218362"/>
    </source>
</evidence>
<feature type="transmembrane region" description="Helical" evidence="1">
    <location>
        <begin position="178"/>
        <end position="198"/>
    </location>
</feature>
<dbReference type="AlphaFoldDB" id="A0AAJ5X4U4"/>
<keyword evidence="1" id="KW-0472">Membrane</keyword>
<evidence type="ECO:0000313" key="2">
    <source>
        <dbReference type="EMBL" id="WEK45974.1"/>
    </source>
</evidence>
<organism evidence="2 3">
    <name type="scientific">Candidatus Andeanibacterium colombiense</name>
    <dbReference type="NCBI Taxonomy" id="3121345"/>
    <lineage>
        <taxon>Bacteria</taxon>
        <taxon>Pseudomonadati</taxon>
        <taxon>Pseudomonadota</taxon>
        <taxon>Alphaproteobacteria</taxon>
        <taxon>Sphingomonadales</taxon>
        <taxon>Sphingomonadaceae</taxon>
        <taxon>Candidatus Andeanibacterium</taxon>
    </lineage>
</organism>
<evidence type="ECO:0000256" key="1">
    <source>
        <dbReference type="SAM" id="Phobius"/>
    </source>
</evidence>
<feature type="transmembrane region" description="Helical" evidence="1">
    <location>
        <begin position="42"/>
        <end position="60"/>
    </location>
</feature>
<feature type="transmembrane region" description="Helical" evidence="1">
    <location>
        <begin position="12"/>
        <end position="30"/>
    </location>
</feature>
<accession>A0AAJ5X4U4</accession>
<reference evidence="2" key="1">
    <citation type="submission" date="2023-03" db="EMBL/GenBank/DDBJ databases">
        <title>Andean soil-derived lignocellulolytic bacterial consortium as a source of novel taxa and putative plastic-active enzymes.</title>
        <authorList>
            <person name="Diaz-Garcia L."/>
            <person name="Chuvochina M."/>
            <person name="Feuerriegel G."/>
            <person name="Bunk B."/>
            <person name="Sproer C."/>
            <person name="Streit W.R."/>
            <person name="Rodriguez L.M."/>
            <person name="Overmann J."/>
            <person name="Jimenez D.J."/>
        </authorList>
    </citation>
    <scope>NUCLEOTIDE SEQUENCE</scope>
    <source>
        <strain evidence="2">MAG 26</strain>
    </source>
</reference>
<feature type="transmembrane region" description="Helical" evidence="1">
    <location>
        <begin position="66"/>
        <end position="86"/>
    </location>
</feature>
<gene>
    <name evidence="2" type="ORF">P0Y56_13185</name>
</gene>
<keyword evidence="1" id="KW-0812">Transmembrane</keyword>
<name>A0AAJ5X4U4_9SPHN</name>
<dbReference type="KEGG" id="acob:P0Y56_13185"/>
<feature type="transmembrane region" description="Helical" evidence="1">
    <location>
        <begin position="151"/>
        <end position="171"/>
    </location>
</feature>
<proteinExistence type="predicted"/>
<dbReference type="Proteomes" id="UP001218362">
    <property type="component" value="Chromosome"/>
</dbReference>